<dbReference type="EMBL" id="GIFC01004175">
    <property type="protein sequence ID" value="MXU86258.1"/>
    <property type="molecule type" value="Transcribed_RNA"/>
</dbReference>
<accession>A0A6B0U3Q0</accession>
<dbReference type="AlphaFoldDB" id="A0A6B0U3Q0"/>
<feature type="chain" id="PRO_5025388987" evidence="1">
    <location>
        <begin position="21"/>
        <end position="90"/>
    </location>
</feature>
<organism evidence="2">
    <name type="scientific">Ixodes ricinus</name>
    <name type="common">Common tick</name>
    <name type="synonym">Acarus ricinus</name>
    <dbReference type="NCBI Taxonomy" id="34613"/>
    <lineage>
        <taxon>Eukaryota</taxon>
        <taxon>Metazoa</taxon>
        <taxon>Ecdysozoa</taxon>
        <taxon>Arthropoda</taxon>
        <taxon>Chelicerata</taxon>
        <taxon>Arachnida</taxon>
        <taxon>Acari</taxon>
        <taxon>Parasitiformes</taxon>
        <taxon>Ixodida</taxon>
        <taxon>Ixodoidea</taxon>
        <taxon>Ixodidae</taxon>
        <taxon>Ixodinae</taxon>
        <taxon>Ixodes</taxon>
    </lineage>
</organism>
<feature type="signal peptide" evidence="1">
    <location>
        <begin position="1"/>
        <end position="20"/>
    </location>
</feature>
<evidence type="ECO:0000313" key="2">
    <source>
        <dbReference type="EMBL" id="MXU86258.1"/>
    </source>
</evidence>
<protein>
    <submittedName>
        <fullName evidence="2">Putative secreted protein</fullName>
    </submittedName>
</protein>
<proteinExistence type="predicted"/>
<evidence type="ECO:0000256" key="1">
    <source>
        <dbReference type="SAM" id="SignalP"/>
    </source>
</evidence>
<keyword evidence="1" id="KW-0732">Signal</keyword>
<name>A0A6B0U3Q0_IXORI</name>
<sequence length="90" mass="9649">MLSATLSRSLMAVLATPSLSLSFTAGSSGLTGTSRYSPRISPSCSRSVSAALNICSWWSSLVMPKLSRSSFVTSLNISKSWYPCSMKTFK</sequence>
<reference evidence="2" key="1">
    <citation type="submission" date="2019-12" db="EMBL/GenBank/DDBJ databases">
        <title>An insight into the sialome of adult female Ixodes ricinus ticks feeding for 6 days.</title>
        <authorList>
            <person name="Perner J."/>
            <person name="Ribeiro J.M.C."/>
        </authorList>
    </citation>
    <scope>NUCLEOTIDE SEQUENCE</scope>
    <source>
        <strain evidence="2">Semi-engorged</strain>
        <tissue evidence="2">Salivary glands</tissue>
    </source>
</reference>